<reference evidence="8 9" key="1">
    <citation type="submission" date="2019-06" db="EMBL/GenBank/DDBJ databases">
        <title>Paenimaribius caenipelagi gen. nov., sp. nov., isolated from a tidal flat.</title>
        <authorList>
            <person name="Yoon J.-H."/>
        </authorList>
    </citation>
    <scope>NUCLEOTIDE SEQUENCE [LARGE SCALE GENOMIC DNA]</scope>
    <source>
        <strain evidence="8 9">JBTF-M29</strain>
    </source>
</reference>
<dbReference type="RefSeq" id="WP_142833884.1">
    <property type="nucleotide sequence ID" value="NZ_VFSV01000007.1"/>
</dbReference>
<dbReference type="PRINTS" id="PR02008">
    <property type="entry name" value="RCMTFAMILY"/>
</dbReference>
<dbReference type="InterPro" id="IPR001678">
    <property type="entry name" value="MeTrfase_RsmB-F_NOP2_dom"/>
</dbReference>
<dbReference type="PANTHER" id="PTHR22807:SF61">
    <property type="entry name" value="NOL1_NOP2_SUN FAMILY PROTEIN _ ANTITERMINATION NUSB DOMAIN-CONTAINING PROTEIN"/>
    <property type="match status" value="1"/>
</dbReference>
<dbReference type="PANTHER" id="PTHR22807">
    <property type="entry name" value="NOP2 YEAST -RELATED NOL1/NOP2/FMU SUN DOMAIN-CONTAINING"/>
    <property type="match status" value="1"/>
</dbReference>
<feature type="active site" description="Nucleophile" evidence="6">
    <location>
        <position position="354"/>
    </location>
</feature>
<comment type="similarity">
    <text evidence="1 6">Belongs to the class I-like SAM-binding methyltransferase superfamily. RsmB/NOP family.</text>
</comment>
<keyword evidence="2 6" id="KW-0489">Methyltransferase</keyword>
<dbReference type="InterPro" id="IPR006027">
    <property type="entry name" value="NusB_RsmB_TIM44"/>
</dbReference>
<feature type="domain" description="SAM-dependent MTase RsmB/NOP-type" evidence="7">
    <location>
        <begin position="128"/>
        <end position="420"/>
    </location>
</feature>
<dbReference type="GO" id="GO:0006355">
    <property type="term" value="P:regulation of DNA-templated transcription"/>
    <property type="evidence" value="ECO:0007669"/>
    <property type="project" value="InterPro"/>
</dbReference>
<accession>A0A547Q7A6</accession>
<feature type="binding site" evidence="6">
    <location>
        <begin position="236"/>
        <end position="242"/>
    </location>
    <ligand>
        <name>S-adenosyl-L-methionine</name>
        <dbReference type="ChEBI" id="CHEBI:59789"/>
    </ligand>
</feature>
<gene>
    <name evidence="8" type="ORF">FEV53_05880</name>
</gene>
<dbReference type="EMBL" id="VFSV01000007">
    <property type="protein sequence ID" value="TRD22249.1"/>
    <property type="molecule type" value="Genomic_DNA"/>
</dbReference>
<dbReference type="GO" id="GO:0001510">
    <property type="term" value="P:RNA methylation"/>
    <property type="evidence" value="ECO:0007669"/>
    <property type="project" value="InterPro"/>
</dbReference>
<dbReference type="SUPFAM" id="SSF53335">
    <property type="entry name" value="S-adenosyl-L-methionine-dependent methyltransferases"/>
    <property type="match status" value="1"/>
</dbReference>
<evidence type="ECO:0000259" key="7">
    <source>
        <dbReference type="PROSITE" id="PS51686"/>
    </source>
</evidence>
<dbReference type="InterPro" id="IPR029063">
    <property type="entry name" value="SAM-dependent_MTases_sf"/>
</dbReference>
<keyword evidence="4 6" id="KW-0949">S-adenosyl-L-methionine</keyword>
<sequence length="420" mass="45475">MDRTRALALRLLCDITEEGRLLPEMAGRRLAPLKPAEKARAQRLVLQTLRWRDRSDRMLGPYLRMKPRAEAMNALRMALAEIFVDGAAPHGVVDETVGIVRAGQEAGAQAGLVNAVLRRAVKQPQSGWDKLPVPRLPKWLRKPLLADYGKAAVAEMEACFANVPPLDLTVRDDAAGWADRLDGEVLPTGSVRLRKPGQVSALPGFAEGAWWVQDAAAALPVRALAPQAGEKVLDLCAAPGGKTLQLAAAGAAVTALDISETRMARVQENLARCGLSAEVVVGDALSAELPGDGQFDAILLDAPCSATGTIRRHPDLPMAKTGEEFPELFRLQERMIDRALTRLAPGGRLVFCTCSLLIDEGEEQVRDALGRHEGLRVDTEALSLPGIAPEWIGPEGLRLRPDYWPELGGMDGFFITVLRR</sequence>
<dbReference type="CDD" id="cd02440">
    <property type="entry name" value="AdoMet_MTases"/>
    <property type="match status" value="1"/>
</dbReference>
<feature type="binding site" evidence="6">
    <location>
        <position position="301"/>
    </location>
    <ligand>
        <name>S-adenosyl-L-methionine</name>
        <dbReference type="ChEBI" id="CHEBI:59789"/>
    </ligand>
</feature>
<keyword evidence="3 6" id="KW-0808">Transferase</keyword>
<keyword evidence="9" id="KW-1185">Reference proteome</keyword>
<dbReference type="PROSITE" id="PS51686">
    <property type="entry name" value="SAM_MT_RSMB_NOP"/>
    <property type="match status" value="1"/>
</dbReference>
<evidence type="ECO:0000256" key="2">
    <source>
        <dbReference type="ARBA" id="ARBA00022603"/>
    </source>
</evidence>
<dbReference type="InterPro" id="IPR023267">
    <property type="entry name" value="RCMT"/>
</dbReference>
<dbReference type="InterPro" id="IPR049560">
    <property type="entry name" value="MeTrfase_RsmB-F_NOP2_cat"/>
</dbReference>
<feature type="binding site" evidence="6">
    <location>
        <position position="283"/>
    </location>
    <ligand>
        <name>S-adenosyl-L-methionine</name>
        <dbReference type="ChEBI" id="CHEBI:59789"/>
    </ligand>
</feature>
<protein>
    <submittedName>
        <fullName evidence="8">Methyltransferase domain-containing protein</fullName>
    </submittedName>
</protein>
<dbReference type="Gene3D" id="1.10.940.10">
    <property type="entry name" value="NusB-like"/>
    <property type="match status" value="1"/>
</dbReference>
<feature type="binding site" evidence="6">
    <location>
        <position position="257"/>
    </location>
    <ligand>
        <name>S-adenosyl-L-methionine</name>
        <dbReference type="ChEBI" id="CHEBI:59789"/>
    </ligand>
</feature>
<dbReference type="Pfam" id="PF01029">
    <property type="entry name" value="NusB"/>
    <property type="match status" value="1"/>
</dbReference>
<evidence type="ECO:0000313" key="8">
    <source>
        <dbReference type="EMBL" id="TRD22249.1"/>
    </source>
</evidence>
<dbReference type="InterPro" id="IPR018314">
    <property type="entry name" value="RsmB/NOL1/NOP2-like_CS"/>
</dbReference>
<dbReference type="Proteomes" id="UP000318590">
    <property type="component" value="Unassembled WGS sequence"/>
</dbReference>
<dbReference type="AlphaFoldDB" id="A0A547Q7A6"/>
<evidence type="ECO:0000256" key="6">
    <source>
        <dbReference type="PROSITE-ProRule" id="PRU01023"/>
    </source>
</evidence>
<comment type="caution">
    <text evidence="8">The sequence shown here is derived from an EMBL/GenBank/DDBJ whole genome shotgun (WGS) entry which is preliminary data.</text>
</comment>
<evidence type="ECO:0000256" key="5">
    <source>
        <dbReference type="ARBA" id="ARBA00022884"/>
    </source>
</evidence>
<evidence type="ECO:0000256" key="4">
    <source>
        <dbReference type="ARBA" id="ARBA00022691"/>
    </source>
</evidence>
<dbReference type="GO" id="GO:0008173">
    <property type="term" value="F:RNA methyltransferase activity"/>
    <property type="evidence" value="ECO:0007669"/>
    <property type="project" value="InterPro"/>
</dbReference>
<evidence type="ECO:0000256" key="3">
    <source>
        <dbReference type="ARBA" id="ARBA00022679"/>
    </source>
</evidence>
<keyword evidence="5 6" id="KW-0694">RNA-binding</keyword>
<dbReference type="Gene3D" id="3.40.50.150">
    <property type="entry name" value="Vaccinia Virus protein VP39"/>
    <property type="match status" value="1"/>
</dbReference>
<organism evidence="8 9">
    <name type="scientific">Palleronia caenipelagi</name>
    <dbReference type="NCBI Taxonomy" id="2489174"/>
    <lineage>
        <taxon>Bacteria</taxon>
        <taxon>Pseudomonadati</taxon>
        <taxon>Pseudomonadota</taxon>
        <taxon>Alphaproteobacteria</taxon>
        <taxon>Rhodobacterales</taxon>
        <taxon>Roseobacteraceae</taxon>
        <taxon>Palleronia</taxon>
    </lineage>
</organism>
<evidence type="ECO:0000256" key="1">
    <source>
        <dbReference type="ARBA" id="ARBA00007494"/>
    </source>
</evidence>
<dbReference type="SUPFAM" id="SSF48013">
    <property type="entry name" value="NusB-like"/>
    <property type="match status" value="1"/>
</dbReference>
<dbReference type="InterPro" id="IPR035926">
    <property type="entry name" value="NusB-like_sf"/>
</dbReference>
<dbReference type="Pfam" id="PF01189">
    <property type="entry name" value="Methyltr_RsmB-F"/>
    <property type="match status" value="1"/>
</dbReference>
<dbReference type="GO" id="GO:0003723">
    <property type="term" value="F:RNA binding"/>
    <property type="evidence" value="ECO:0007669"/>
    <property type="project" value="UniProtKB-UniRule"/>
</dbReference>
<proteinExistence type="inferred from homology"/>
<name>A0A547Q7A6_9RHOB</name>
<dbReference type="OrthoDB" id="9810297at2"/>
<dbReference type="PROSITE" id="PS01153">
    <property type="entry name" value="NOL1_NOP2_SUN"/>
    <property type="match status" value="1"/>
</dbReference>
<evidence type="ECO:0000313" key="9">
    <source>
        <dbReference type="Proteomes" id="UP000318590"/>
    </source>
</evidence>